<feature type="transmembrane region" description="Helical" evidence="1">
    <location>
        <begin position="140"/>
        <end position="158"/>
    </location>
</feature>
<sequence>MSERVSSSFDQINSCCLKTLIDSLKIIQRNKHIYFSIFAFLSLPLSLLHFSLTLSSYPIKSQILHLEYLATRTPTRFEARQVWRESREVAINLLHLKLLYFLPCYLFSLIAAITVVVSTESVYNKGPTSIKLAFAAIKPIWTRPVVTSICIYAIQILYSAVPYTLAAVIGSSSSRLRFVIWVIGLGAELYIIAVSEIGLVVSIVERRFGWDAIRVGSDLMEGRRIFGWVLCGLMAVLTGGIGRRMEGLMVLESEYLAEEPKWTVKEGWEKAAAVLVVLYGVVVVWGFVVTTVFYCECRQRHVVREEEQQLESIDC</sequence>
<name>A0A067KPQ7_JATCU</name>
<keyword evidence="1" id="KW-0472">Membrane</keyword>
<evidence type="ECO:0008006" key="4">
    <source>
        <dbReference type="Google" id="ProtNLM"/>
    </source>
</evidence>
<dbReference type="Proteomes" id="UP000027138">
    <property type="component" value="Unassembled WGS sequence"/>
</dbReference>
<organism evidence="2 3">
    <name type="scientific">Jatropha curcas</name>
    <name type="common">Barbados nut</name>
    <dbReference type="NCBI Taxonomy" id="180498"/>
    <lineage>
        <taxon>Eukaryota</taxon>
        <taxon>Viridiplantae</taxon>
        <taxon>Streptophyta</taxon>
        <taxon>Embryophyta</taxon>
        <taxon>Tracheophyta</taxon>
        <taxon>Spermatophyta</taxon>
        <taxon>Magnoliopsida</taxon>
        <taxon>eudicotyledons</taxon>
        <taxon>Gunneridae</taxon>
        <taxon>Pentapetalae</taxon>
        <taxon>rosids</taxon>
        <taxon>fabids</taxon>
        <taxon>Malpighiales</taxon>
        <taxon>Euphorbiaceae</taxon>
        <taxon>Crotonoideae</taxon>
        <taxon>Jatropheae</taxon>
        <taxon>Jatropha</taxon>
    </lineage>
</organism>
<dbReference type="STRING" id="180498.A0A067KPQ7"/>
<dbReference type="PANTHER" id="PTHR33133:SF21">
    <property type="entry name" value="TRANSMEMBRANE PROTEIN"/>
    <property type="match status" value="1"/>
</dbReference>
<dbReference type="OrthoDB" id="1293150at2759"/>
<evidence type="ECO:0000313" key="3">
    <source>
        <dbReference type="Proteomes" id="UP000027138"/>
    </source>
</evidence>
<reference evidence="2 3" key="1">
    <citation type="journal article" date="2014" name="PLoS ONE">
        <title>Global Analysis of Gene Expression Profiles in Physic Nut (Jatropha curcas L.) Seedlings Exposed to Salt Stress.</title>
        <authorList>
            <person name="Zhang L."/>
            <person name="Zhang C."/>
            <person name="Wu P."/>
            <person name="Chen Y."/>
            <person name="Li M."/>
            <person name="Jiang H."/>
            <person name="Wu G."/>
        </authorList>
    </citation>
    <scope>NUCLEOTIDE SEQUENCE [LARGE SCALE GENOMIC DNA]</scope>
    <source>
        <strain evidence="3">cv. GZQX0401</strain>
        <tissue evidence="2">Young leaves</tissue>
    </source>
</reference>
<keyword evidence="1" id="KW-0812">Transmembrane</keyword>
<feature type="transmembrane region" description="Helical" evidence="1">
    <location>
        <begin position="178"/>
        <end position="204"/>
    </location>
</feature>
<dbReference type="EMBL" id="KK914539">
    <property type="protein sequence ID" value="KDP34250.1"/>
    <property type="molecule type" value="Genomic_DNA"/>
</dbReference>
<dbReference type="PANTHER" id="PTHR33133">
    <property type="entry name" value="OS08G0107100 PROTEIN-RELATED"/>
    <property type="match status" value="1"/>
</dbReference>
<protein>
    <recommendedName>
        <fullName evidence="4">Transmembrane protein</fullName>
    </recommendedName>
</protein>
<accession>A0A067KPQ7</accession>
<feature type="transmembrane region" description="Helical" evidence="1">
    <location>
        <begin position="98"/>
        <end position="119"/>
    </location>
</feature>
<keyword evidence="3" id="KW-1185">Reference proteome</keyword>
<dbReference type="KEGG" id="jcu:105638306"/>
<dbReference type="AlphaFoldDB" id="A0A067KPQ7"/>
<keyword evidence="1" id="KW-1133">Transmembrane helix</keyword>
<evidence type="ECO:0000256" key="1">
    <source>
        <dbReference type="SAM" id="Phobius"/>
    </source>
</evidence>
<proteinExistence type="predicted"/>
<feature type="transmembrane region" description="Helical" evidence="1">
    <location>
        <begin position="225"/>
        <end position="242"/>
    </location>
</feature>
<evidence type="ECO:0000313" key="2">
    <source>
        <dbReference type="EMBL" id="KDP34250.1"/>
    </source>
</evidence>
<feature type="transmembrane region" description="Helical" evidence="1">
    <location>
        <begin position="271"/>
        <end position="295"/>
    </location>
</feature>
<feature type="transmembrane region" description="Helical" evidence="1">
    <location>
        <begin position="33"/>
        <end position="52"/>
    </location>
</feature>
<gene>
    <name evidence="2" type="ORF">JCGZ_07821</name>
</gene>